<dbReference type="Pfam" id="PF00903">
    <property type="entry name" value="Glyoxalase"/>
    <property type="match status" value="1"/>
</dbReference>
<dbReference type="PANTHER" id="PTHR43048">
    <property type="entry name" value="METHYLMALONYL-COA EPIMERASE"/>
    <property type="match status" value="1"/>
</dbReference>
<feature type="domain" description="VOC" evidence="2">
    <location>
        <begin position="2"/>
        <end position="121"/>
    </location>
</feature>
<name>A0ABW6RVP9_9NOCA</name>
<keyword evidence="1" id="KW-0479">Metal-binding</keyword>
<evidence type="ECO:0000256" key="1">
    <source>
        <dbReference type="ARBA" id="ARBA00022723"/>
    </source>
</evidence>
<dbReference type="InterPro" id="IPR004360">
    <property type="entry name" value="Glyas_Fos-R_dOase_dom"/>
</dbReference>
<dbReference type="InterPro" id="IPR051785">
    <property type="entry name" value="MMCE/EMCE_epimerase"/>
</dbReference>
<evidence type="ECO:0000259" key="2">
    <source>
        <dbReference type="PROSITE" id="PS51819"/>
    </source>
</evidence>
<proteinExistence type="predicted"/>
<evidence type="ECO:0000313" key="3">
    <source>
        <dbReference type="EMBL" id="MFF3568110.1"/>
    </source>
</evidence>
<gene>
    <name evidence="3" type="ORF">ACFYXQ_10070</name>
</gene>
<dbReference type="EMBL" id="JBIAQY010000003">
    <property type="protein sequence ID" value="MFF3568110.1"/>
    <property type="molecule type" value="Genomic_DNA"/>
</dbReference>
<organism evidence="3 4">
    <name type="scientific">Nocardia jiangxiensis</name>
    <dbReference type="NCBI Taxonomy" id="282685"/>
    <lineage>
        <taxon>Bacteria</taxon>
        <taxon>Bacillati</taxon>
        <taxon>Actinomycetota</taxon>
        <taxon>Actinomycetes</taxon>
        <taxon>Mycobacteriales</taxon>
        <taxon>Nocardiaceae</taxon>
        <taxon>Nocardia</taxon>
    </lineage>
</organism>
<keyword evidence="4" id="KW-1185">Reference proteome</keyword>
<dbReference type="RefSeq" id="WP_387403263.1">
    <property type="nucleotide sequence ID" value="NZ_JBIAQY010000003.1"/>
</dbReference>
<sequence length="133" mass="14454">MNLVSIRLITDDVRRLAEFYELLTGVEAAWATPDFAEIVTPAGTLALGSTRTVALFGPGSARPADNHTAIIEFLVPDVDAEYRRLRAAVADFVNEPTTMPWGNRALLLRDPDGNLVNLFTPVTEAAIAKFAAR</sequence>
<accession>A0ABW6RVP9</accession>
<protein>
    <submittedName>
        <fullName evidence="3">VOC family protein</fullName>
    </submittedName>
</protein>
<evidence type="ECO:0000313" key="4">
    <source>
        <dbReference type="Proteomes" id="UP001601992"/>
    </source>
</evidence>
<reference evidence="3 4" key="1">
    <citation type="submission" date="2024-10" db="EMBL/GenBank/DDBJ databases">
        <title>The Natural Products Discovery Center: Release of the First 8490 Sequenced Strains for Exploring Actinobacteria Biosynthetic Diversity.</title>
        <authorList>
            <person name="Kalkreuter E."/>
            <person name="Kautsar S.A."/>
            <person name="Yang D."/>
            <person name="Bader C.D."/>
            <person name="Teijaro C.N."/>
            <person name="Fluegel L."/>
            <person name="Davis C.M."/>
            <person name="Simpson J.R."/>
            <person name="Lauterbach L."/>
            <person name="Steele A.D."/>
            <person name="Gui C."/>
            <person name="Meng S."/>
            <person name="Li G."/>
            <person name="Viehrig K."/>
            <person name="Ye F."/>
            <person name="Su P."/>
            <person name="Kiefer A.F."/>
            <person name="Nichols A."/>
            <person name="Cepeda A.J."/>
            <person name="Yan W."/>
            <person name="Fan B."/>
            <person name="Jiang Y."/>
            <person name="Adhikari A."/>
            <person name="Zheng C.-J."/>
            <person name="Schuster L."/>
            <person name="Cowan T.M."/>
            <person name="Smanski M.J."/>
            <person name="Chevrette M.G."/>
            <person name="De Carvalho L.P.S."/>
            <person name="Shen B."/>
        </authorList>
    </citation>
    <scope>NUCLEOTIDE SEQUENCE [LARGE SCALE GENOMIC DNA]</scope>
    <source>
        <strain evidence="3 4">NPDC002593</strain>
    </source>
</reference>
<comment type="caution">
    <text evidence="3">The sequence shown here is derived from an EMBL/GenBank/DDBJ whole genome shotgun (WGS) entry which is preliminary data.</text>
</comment>
<dbReference type="SUPFAM" id="SSF54593">
    <property type="entry name" value="Glyoxalase/Bleomycin resistance protein/Dihydroxybiphenyl dioxygenase"/>
    <property type="match status" value="1"/>
</dbReference>
<dbReference type="PROSITE" id="PS51819">
    <property type="entry name" value="VOC"/>
    <property type="match status" value="1"/>
</dbReference>
<dbReference type="Gene3D" id="3.10.180.10">
    <property type="entry name" value="2,3-Dihydroxybiphenyl 1,2-Dioxygenase, domain 1"/>
    <property type="match status" value="1"/>
</dbReference>
<dbReference type="PANTHER" id="PTHR43048:SF4">
    <property type="entry name" value="RING-CLEAVING DIOXYGENASE-RELATED"/>
    <property type="match status" value="1"/>
</dbReference>
<dbReference type="InterPro" id="IPR029068">
    <property type="entry name" value="Glyas_Bleomycin-R_OHBP_Dase"/>
</dbReference>
<dbReference type="InterPro" id="IPR037523">
    <property type="entry name" value="VOC_core"/>
</dbReference>
<dbReference type="Proteomes" id="UP001601992">
    <property type="component" value="Unassembled WGS sequence"/>
</dbReference>